<name>A0A6A5XLS3_9PLEO</name>
<dbReference type="OrthoDB" id="3799525at2759"/>
<dbReference type="EMBL" id="ML978070">
    <property type="protein sequence ID" value="KAF2014112.1"/>
    <property type="molecule type" value="Genomic_DNA"/>
</dbReference>
<protein>
    <submittedName>
        <fullName evidence="2">Uncharacterized protein</fullName>
    </submittedName>
</protein>
<dbReference type="AlphaFoldDB" id="A0A6A5XLS3"/>
<gene>
    <name evidence="2" type="ORF">BU24DRAFT_347885</name>
</gene>
<keyword evidence="3" id="KW-1185">Reference proteome</keyword>
<dbReference type="GeneID" id="54280937"/>
<accession>A0A6A5XLS3</accession>
<feature type="region of interest" description="Disordered" evidence="1">
    <location>
        <begin position="212"/>
        <end position="237"/>
    </location>
</feature>
<sequence>MLLENLPFPASANLTAAEILTFLPGGLRCADVVYRFFSNGGTRQGIHGIISTNRFPQKNEWSANICGSLLYRTMRKAGFDGWTCGIHELWHKDIAASWNEEDLSVAGFKTPCEIGEKGDPAGPIPFSHLANGVKKYPAGNDALDLTRMVTYAVEHPNEHWQYPTHYDELLEHIGGPHPPSTEHTDRYILEKWDKWVKQNTYINLARKRASQSTSATMSLTTTPRPMASPNQLEPHKSPMLLNTGIPKGTPRLLPAQMQRTKTLSGEVIGTIANRFGRVLPSHPDFMNYVRRPATLATAPDSVKWDSADTQNLLMVFGTFRYPAVTSIFSPYAFLCSRDYPPFRMLHHIDQPHPGDVSGWAENLRWAAEQHELFGVESWTECPEHMRLISRHRFEQIWVSDEWLADYMKRGENVQETVN</sequence>
<evidence type="ECO:0000256" key="1">
    <source>
        <dbReference type="SAM" id="MobiDB-lite"/>
    </source>
</evidence>
<evidence type="ECO:0000313" key="2">
    <source>
        <dbReference type="EMBL" id="KAF2014112.1"/>
    </source>
</evidence>
<dbReference type="Proteomes" id="UP000799778">
    <property type="component" value="Unassembled WGS sequence"/>
</dbReference>
<organism evidence="2 3">
    <name type="scientific">Aaosphaeria arxii CBS 175.79</name>
    <dbReference type="NCBI Taxonomy" id="1450172"/>
    <lineage>
        <taxon>Eukaryota</taxon>
        <taxon>Fungi</taxon>
        <taxon>Dikarya</taxon>
        <taxon>Ascomycota</taxon>
        <taxon>Pezizomycotina</taxon>
        <taxon>Dothideomycetes</taxon>
        <taxon>Pleosporomycetidae</taxon>
        <taxon>Pleosporales</taxon>
        <taxon>Pleosporales incertae sedis</taxon>
        <taxon>Aaosphaeria</taxon>
    </lineage>
</organism>
<feature type="compositionally biased region" description="Polar residues" evidence="1">
    <location>
        <begin position="212"/>
        <end position="231"/>
    </location>
</feature>
<proteinExistence type="predicted"/>
<evidence type="ECO:0000313" key="3">
    <source>
        <dbReference type="Proteomes" id="UP000799778"/>
    </source>
</evidence>
<dbReference type="RefSeq" id="XP_033382451.1">
    <property type="nucleotide sequence ID" value="XM_033523540.1"/>
</dbReference>
<reference evidence="2" key="1">
    <citation type="journal article" date="2020" name="Stud. Mycol.">
        <title>101 Dothideomycetes genomes: a test case for predicting lifestyles and emergence of pathogens.</title>
        <authorList>
            <person name="Haridas S."/>
            <person name="Albert R."/>
            <person name="Binder M."/>
            <person name="Bloem J."/>
            <person name="Labutti K."/>
            <person name="Salamov A."/>
            <person name="Andreopoulos B."/>
            <person name="Baker S."/>
            <person name="Barry K."/>
            <person name="Bills G."/>
            <person name="Bluhm B."/>
            <person name="Cannon C."/>
            <person name="Castanera R."/>
            <person name="Culley D."/>
            <person name="Daum C."/>
            <person name="Ezra D."/>
            <person name="Gonzalez J."/>
            <person name="Henrissat B."/>
            <person name="Kuo A."/>
            <person name="Liang C."/>
            <person name="Lipzen A."/>
            <person name="Lutzoni F."/>
            <person name="Magnuson J."/>
            <person name="Mondo S."/>
            <person name="Nolan M."/>
            <person name="Ohm R."/>
            <person name="Pangilinan J."/>
            <person name="Park H.-J."/>
            <person name="Ramirez L."/>
            <person name="Alfaro M."/>
            <person name="Sun H."/>
            <person name="Tritt A."/>
            <person name="Yoshinaga Y."/>
            <person name="Zwiers L.-H."/>
            <person name="Turgeon B."/>
            <person name="Goodwin S."/>
            <person name="Spatafora J."/>
            <person name="Crous P."/>
            <person name="Grigoriev I."/>
        </authorList>
    </citation>
    <scope>NUCLEOTIDE SEQUENCE</scope>
    <source>
        <strain evidence="2">CBS 175.79</strain>
    </source>
</reference>